<feature type="transmembrane region" description="Helical" evidence="1">
    <location>
        <begin position="67"/>
        <end position="87"/>
    </location>
</feature>
<dbReference type="AlphaFoldDB" id="A0A4S4BHB2"/>
<feature type="transmembrane region" description="Helical" evidence="1">
    <location>
        <begin position="282"/>
        <end position="303"/>
    </location>
</feature>
<organism evidence="2 3">
    <name type="scientific">Cohnella fermenti</name>
    <dbReference type="NCBI Taxonomy" id="2565925"/>
    <lineage>
        <taxon>Bacteria</taxon>
        <taxon>Bacillati</taxon>
        <taxon>Bacillota</taxon>
        <taxon>Bacilli</taxon>
        <taxon>Bacillales</taxon>
        <taxon>Paenibacillaceae</taxon>
        <taxon>Cohnella</taxon>
    </lineage>
</organism>
<keyword evidence="1" id="KW-0812">Transmembrane</keyword>
<reference evidence="2 3" key="1">
    <citation type="submission" date="2019-04" db="EMBL/GenBank/DDBJ databases">
        <title>Cohnella sp. nov. isolated from preserved vegetables.</title>
        <authorList>
            <person name="Lin S.-Y."/>
            <person name="Hung M.-H."/>
            <person name="Young C.-C."/>
        </authorList>
    </citation>
    <scope>NUCLEOTIDE SEQUENCE [LARGE SCALE GENOMIC DNA]</scope>
    <source>
        <strain evidence="2 3">CC-MHH1044</strain>
    </source>
</reference>
<evidence type="ECO:0000256" key="1">
    <source>
        <dbReference type="SAM" id="Phobius"/>
    </source>
</evidence>
<comment type="caution">
    <text evidence="2">The sequence shown here is derived from an EMBL/GenBank/DDBJ whole genome shotgun (WGS) entry which is preliminary data.</text>
</comment>
<evidence type="ECO:0000313" key="2">
    <source>
        <dbReference type="EMBL" id="THF73928.1"/>
    </source>
</evidence>
<feature type="transmembrane region" description="Helical" evidence="1">
    <location>
        <begin position="175"/>
        <end position="193"/>
    </location>
</feature>
<keyword evidence="3" id="KW-1185">Reference proteome</keyword>
<feature type="transmembrane region" description="Helical" evidence="1">
    <location>
        <begin position="94"/>
        <end position="116"/>
    </location>
</feature>
<feature type="transmembrane region" description="Helical" evidence="1">
    <location>
        <begin position="205"/>
        <end position="228"/>
    </location>
</feature>
<proteinExistence type="predicted"/>
<dbReference type="Proteomes" id="UP000310636">
    <property type="component" value="Unassembled WGS sequence"/>
</dbReference>
<sequence>MLHRTSEEDYFELNGIAKTRLHPVRMKTFFVAVLFFEAIMFGVTLFAMNVSEYITRPIWPKINALDWSIFVIQLILTLVFLRTRIAYQHQKIQATFLSAVTFLMSVSVYIPFFVMWEDSRTPVYVAHMGVISLLLGLVILVYCTYRSMIRVQKGMFRKGGRLLYDFQNKVGTVKVPLIGACVILAGSFARYASSEGVSSEMFQPLGYLFICIVLQYTLSIVMPEFFLLTYCKFRFESFLIQAPPELNIQVKASPKEIKGLSMPFQTLKYWAGWDMRGKKASFGALLIVWTELAIIMFILYALLHLTDAEGRAELARFQAFIGPAAIVSYTFALAVLLPVQLVLFLIQLTARMRRHFKKTEQ</sequence>
<accession>A0A4S4BHB2</accession>
<feature type="transmembrane region" description="Helical" evidence="1">
    <location>
        <begin position="28"/>
        <end position="47"/>
    </location>
</feature>
<feature type="transmembrane region" description="Helical" evidence="1">
    <location>
        <begin position="122"/>
        <end position="145"/>
    </location>
</feature>
<dbReference type="EMBL" id="SSOB01000047">
    <property type="protein sequence ID" value="THF73928.1"/>
    <property type="molecule type" value="Genomic_DNA"/>
</dbReference>
<keyword evidence="1" id="KW-0472">Membrane</keyword>
<protein>
    <submittedName>
        <fullName evidence="2">Uncharacterized protein</fullName>
    </submittedName>
</protein>
<gene>
    <name evidence="2" type="ORF">E6C55_27040</name>
</gene>
<evidence type="ECO:0000313" key="3">
    <source>
        <dbReference type="Proteomes" id="UP000310636"/>
    </source>
</evidence>
<feature type="transmembrane region" description="Helical" evidence="1">
    <location>
        <begin position="323"/>
        <end position="348"/>
    </location>
</feature>
<keyword evidence="1" id="KW-1133">Transmembrane helix</keyword>
<dbReference type="OrthoDB" id="2678099at2"/>
<name>A0A4S4BHB2_9BACL</name>
<dbReference type="RefSeq" id="WP_136372961.1">
    <property type="nucleotide sequence ID" value="NZ_SSOB01000047.1"/>
</dbReference>